<dbReference type="OrthoDB" id="46789at2759"/>
<evidence type="ECO:0000256" key="1">
    <source>
        <dbReference type="ARBA" id="ARBA00004167"/>
    </source>
</evidence>
<evidence type="ECO:0000256" key="3">
    <source>
        <dbReference type="SAM" id="MobiDB-lite"/>
    </source>
</evidence>
<evidence type="ECO:0000256" key="4">
    <source>
        <dbReference type="SAM" id="Phobius"/>
    </source>
</evidence>
<dbReference type="GO" id="GO:0016020">
    <property type="term" value="C:membrane"/>
    <property type="evidence" value="ECO:0007669"/>
    <property type="project" value="UniProtKB-SubCell"/>
</dbReference>
<feature type="compositionally biased region" description="Polar residues" evidence="3">
    <location>
        <begin position="73"/>
        <end position="85"/>
    </location>
</feature>
<reference evidence="5" key="1">
    <citation type="submission" date="2020-06" db="EMBL/GenBank/DDBJ databases">
        <authorList>
            <consortium name="Plant Systems Biology data submission"/>
        </authorList>
    </citation>
    <scope>NUCLEOTIDE SEQUENCE</scope>
    <source>
        <strain evidence="5">D6</strain>
    </source>
</reference>
<dbReference type="Proteomes" id="UP001153069">
    <property type="component" value="Unassembled WGS sequence"/>
</dbReference>
<dbReference type="InterPro" id="IPR032675">
    <property type="entry name" value="LRR_dom_sf"/>
</dbReference>
<protein>
    <submittedName>
        <fullName evidence="5">Leucine Rich Repeat</fullName>
    </submittedName>
</protein>
<dbReference type="EMBL" id="CAICTM010000194">
    <property type="protein sequence ID" value="CAB9504377.1"/>
    <property type="molecule type" value="Genomic_DNA"/>
</dbReference>
<feature type="transmembrane region" description="Helical" evidence="4">
    <location>
        <begin position="226"/>
        <end position="248"/>
    </location>
</feature>
<feature type="compositionally biased region" description="Basic and acidic residues" evidence="3">
    <location>
        <begin position="86"/>
        <end position="115"/>
    </location>
</feature>
<dbReference type="AlphaFoldDB" id="A0A9N8DJN9"/>
<organism evidence="5 6">
    <name type="scientific">Seminavis robusta</name>
    <dbReference type="NCBI Taxonomy" id="568900"/>
    <lineage>
        <taxon>Eukaryota</taxon>
        <taxon>Sar</taxon>
        <taxon>Stramenopiles</taxon>
        <taxon>Ochrophyta</taxon>
        <taxon>Bacillariophyta</taxon>
        <taxon>Bacillariophyceae</taxon>
        <taxon>Bacillariophycidae</taxon>
        <taxon>Naviculales</taxon>
        <taxon>Naviculaceae</taxon>
        <taxon>Seminavis</taxon>
    </lineage>
</organism>
<dbReference type="PANTHER" id="PTHR48053:SF71">
    <property type="entry name" value="LEUCINE RICH REPEAT FAMILY PROTEIN, EXPRESSED"/>
    <property type="match status" value="1"/>
</dbReference>
<comment type="caution">
    <text evidence="5">The sequence shown here is derived from an EMBL/GenBank/DDBJ whole genome shotgun (WGS) entry which is preliminary data.</text>
</comment>
<dbReference type="InterPro" id="IPR051716">
    <property type="entry name" value="Plant_RL_S/T_kinase"/>
</dbReference>
<name>A0A9N8DJN9_9STRA</name>
<gene>
    <name evidence="5" type="ORF">SEMRO_195_G083170.1</name>
</gene>
<dbReference type="SUPFAM" id="SSF52058">
    <property type="entry name" value="L domain-like"/>
    <property type="match status" value="1"/>
</dbReference>
<keyword evidence="4" id="KW-0472">Membrane</keyword>
<comment type="subcellular location">
    <subcellularLocation>
        <location evidence="1">Membrane</location>
        <topology evidence="1">Single-pass membrane protein</topology>
    </subcellularLocation>
</comment>
<keyword evidence="4" id="KW-0812">Transmembrane</keyword>
<feature type="region of interest" description="Disordered" evidence="3">
    <location>
        <begin position="73"/>
        <end position="119"/>
    </location>
</feature>
<sequence>MSKRSLPSKDPQVASLPGSASALVPVPKTVTRAKMELSDKGVLASTTVAGMFVEAELTAVHVFEETIDEQKQLSVNGPASSQNTTDHCHSMKEVKKRAANEPADIEKSASTHRESIPAPPELRSSIAMSIESQPGAFPVAGFLGESGEFCQEESGSDDSESNEVLERNTVAEYGAANDYPLSIEASVVDDEDYEDATIDHHHHQVLEEATNVKPLPPAAPRRTSRLPFVVVLLLVLLAALLSIVLVPIRSQENQKDTYASPTIAGQPAEIAIDDEITAKYPPFDNHTGGLHHKTRTDILDNPGSPQSKANTWMWNDPLFESYPSWRQHQRFAMAVIYYSTGGDNWLQKDHWLSSDVPECEWFSQSPTPCDEEGRLIIQDYKYNNLGGTIPLEFQLASTKIVDYSHNNISGYLPQLTDNNHFEEFIVSNNRIKPYPVVADSSFKGDYRKVIRIDSNNIEFKSIGLLRAFPNLEILNMTKNVIASTLPTEVQFTPKLTYLGIGDNLFVGTVPTELGLLPALSGLDISDNLALHGTLPTELGLLSSLVDLDISNNEALNGTLPEELSALENLVRLDISGTSITGMVPMELCSRNNSGVLSLIANCSQLDCCQ</sequence>
<keyword evidence="6" id="KW-1185">Reference proteome</keyword>
<proteinExistence type="predicted"/>
<evidence type="ECO:0000313" key="6">
    <source>
        <dbReference type="Proteomes" id="UP001153069"/>
    </source>
</evidence>
<evidence type="ECO:0000313" key="5">
    <source>
        <dbReference type="EMBL" id="CAB9504377.1"/>
    </source>
</evidence>
<keyword evidence="4" id="KW-1133">Transmembrane helix</keyword>
<accession>A0A9N8DJN9</accession>
<dbReference type="PANTHER" id="PTHR48053">
    <property type="entry name" value="LEUCINE RICH REPEAT FAMILY PROTEIN, EXPRESSED"/>
    <property type="match status" value="1"/>
</dbReference>
<evidence type="ECO:0000256" key="2">
    <source>
        <dbReference type="ARBA" id="ARBA00022729"/>
    </source>
</evidence>
<dbReference type="Gene3D" id="3.80.10.10">
    <property type="entry name" value="Ribonuclease Inhibitor"/>
    <property type="match status" value="2"/>
</dbReference>
<keyword evidence="2" id="KW-0732">Signal</keyword>